<protein>
    <recommendedName>
        <fullName evidence="3">SHOCT domain-containing protein</fullName>
    </recommendedName>
</protein>
<dbReference type="RefSeq" id="WP_109691770.1">
    <property type="nucleotide sequence ID" value="NZ_QGDD01000001.1"/>
</dbReference>
<comment type="caution">
    <text evidence="1">The sequence shown here is derived from an EMBL/GenBank/DDBJ whole genome shotgun (WGS) entry which is preliminary data.</text>
</comment>
<dbReference type="AlphaFoldDB" id="A0A316TI45"/>
<sequence>MDSIEELQRWSEDLKVQLDAVQQRMEERLHADPMDVEGYLLLSEEWRKLSEDSSQVRRWLYVAQRNDRMTALLDDAEKLLGAAEPVLAAVPGSWGDRCDQALGRPYGSGVLLATEHRIVCCSRTSSGSSVETTDVYYQRTKFASLHSGVGYLTGDRFFTISGALKKSKRNQPWLHLRIDAAPEDWTPPARVGGLEAFLATVGARLRGAVNFEEFLDTPDSGAAARLKQVTQLHRDGLLTDEEFAAKRAELIDRL</sequence>
<organism evidence="1 2">
    <name type="scientific">Nocardioides silvaticus</name>
    <dbReference type="NCBI Taxonomy" id="2201891"/>
    <lineage>
        <taxon>Bacteria</taxon>
        <taxon>Bacillati</taxon>
        <taxon>Actinomycetota</taxon>
        <taxon>Actinomycetes</taxon>
        <taxon>Propionibacteriales</taxon>
        <taxon>Nocardioidaceae</taxon>
        <taxon>Nocardioides</taxon>
    </lineage>
</organism>
<gene>
    <name evidence="1" type="ORF">DJ010_01000</name>
</gene>
<evidence type="ECO:0000313" key="1">
    <source>
        <dbReference type="EMBL" id="PWN04263.1"/>
    </source>
</evidence>
<reference evidence="1 2" key="1">
    <citation type="submission" date="2018-05" db="EMBL/GenBank/DDBJ databases">
        <title>Nocardioides silvaticus genome.</title>
        <authorList>
            <person name="Li C."/>
            <person name="Wang G."/>
        </authorList>
    </citation>
    <scope>NUCLEOTIDE SEQUENCE [LARGE SCALE GENOMIC DNA]</scope>
    <source>
        <strain evidence="1 2">CCTCC AB 2018079</strain>
    </source>
</reference>
<proteinExistence type="predicted"/>
<evidence type="ECO:0008006" key="3">
    <source>
        <dbReference type="Google" id="ProtNLM"/>
    </source>
</evidence>
<name>A0A316TI45_9ACTN</name>
<dbReference type="OrthoDB" id="5996503at2"/>
<evidence type="ECO:0000313" key="2">
    <source>
        <dbReference type="Proteomes" id="UP000245507"/>
    </source>
</evidence>
<dbReference type="EMBL" id="QGDD01000001">
    <property type="protein sequence ID" value="PWN04263.1"/>
    <property type="molecule type" value="Genomic_DNA"/>
</dbReference>
<dbReference type="Proteomes" id="UP000245507">
    <property type="component" value="Unassembled WGS sequence"/>
</dbReference>
<accession>A0A316TI45</accession>
<keyword evidence="2" id="KW-1185">Reference proteome</keyword>